<dbReference type="STRING" id="34508.A0A4U5M2U2"/>
<protein>
    <recommendedName>
        <fullName evidence="3">glucuronosyltransferase</fullName>
        <ecNumber evidence="3">2.4.1.17</ecNumber>
    </recommendedName>
</protein>
<evidence type="ECO:0000256" key="4">
    <source>
        <dbReference type="ARBA" id="ARBA00022676"/>
    </source>
</evidence>
<evidence type="ECO:0000256" key="3">
    <source>
        <dbReference type="ARBA" id="ARBA00012544"/>
    </source>
</evidence>
<evidence type="ECO:0000256" key="7">
    <source>
        <dbReference type="ARBA" id="ARBA00022729"/>
    </source>
</evidence>
<comment type="catalytic activity">
    <reaction evidence="10">
        <text>glucuronate acceptor + UDP-alpha-D-glucuronate = acceptor beta-D-glucuronoside + UDP + H(+)</text>
        <dbReference type="Rhea" id="RHEA:21032"/>
        <dbReference type="ChEBI" id="CHEBI:15378"/>
        <dbReference type="ChEBI" id="CHEBI:58052"/>
        <dbReference type="ChEBI" id="CHEBI:58223"/>
        <dbReference type="ChEBI" id="CHEBI:132367"/>
        <dbReference type="ChEBI" id="CHEBI:132368"/>
        <dbReference type="EC" id="2.4.1.17"/>
    </reaction>
</comment>
<keyword evidence="9 11" id="KW-0472">Membrane</keyword>
<dbReference type="Proteomes" id="UP000298663">
    <property type="component" value="Unassembled WGS sequence"/>
</dbReference>
<evidence type="ECO:0000256" key="5">
    <source>
        <dbReference type="ARBA" id="ARBA00022679"/>
    </source>
</evidence>
<dbReference type="AlphaFoldDB" id="A0A4U5M2U2"/>
<keyword evidence="6 11" id="KW-0812">Transmembrane</keyword>
<dbReference type="SUPFAM" id="SSF53756">
    <property type="entry name" value="UDP-Glycosyltransferase/glycogen phosphorylase"/>
    <property type="match status" value="1"/>
</dbReference>
<dbReference type="InterPro" id="IPR050271">
    <property type="entry name" value="UDP-glycosyltransferase"/>
</dbReference>
<keyword evidence="5" id="KW-0808">Transferase</keyword>
<dbReference type="CDD" id="cd03784">
    <property type="entry name" value="GT1_Gtf-like"/>
    <property type="match status" value="1"/>
</dbReference>
<organism evidence="13 14">
    <name type="scientific">Steinernema carpocapsae</name>
    <name type="common">Entomopathogenic nematode</name>
    <dbReference type="NCBI Taxonomy" id="34508"/>
    <lineage>
        <taxon>Eukaryota</taxon>
        <taxon>Metazoa</taxon>
        <taxon>Ecdysozoa</taxon>
        <taxon>Nematoda</taxon>
        <taxon>Chromadorea</taxon>
        <taxon>Rhabditida</taxon>
        <taxon>Tylenchina</taxon>
        <taxon>Panagrolaimomorpha</taxon>
        <taxon>Strongyloidoidea</taxon>
        <taxon>Steinernematidae</taxon>
        <taxon>Steinernema</taxon>
    </lineage>
</organism>
<dbReference type="PANTHER" id="PTHR48043">
    <property type="entry name" value="EG:EG0003.4 PROTEIN-RELATED"/>
    <property type="match status" value="1"/>
</dbReference>
<keyword evidence="8 11" id="KW-1133">Transmembrane helix</keyword>
<keyword evidence="7 12" id="KW-0732">Signal</keyword>
<evidence type="ECO:0000256" key="8">
    <source>
        <dbReference type="ARBA" id="ARBA00022989"/>
    </source>
</evidence>
<feature type="transmembrane region" description="Helical" evidence="11">
    <location>
        <begin position="484"/>
        <end position="509"/>
    </location>
</feature>
<evidence type="ECO:0000256" key="10">
    <source>
        <dbReference type="ARBA" id="ARBA00047475"/>
    </source>
</evidence>
<comment type="caution">
    <text evidence="13">The sequence shown here is derived from an EMBL/GenBank/DDBJ whole genome shotgun (WGS) entry which is preliminary data.</text>
</comment>
<dbReference type="Pfam" id="PF00201">
    <property type="entry name" value="UDPGT"/>
    <property type="match status" value="1"/>
</dbReference>
<gene>
    <name evidence="13" type="ORF">L596_026914</name>
</gene>
<proteinExistence type="inferred from homology"/>
<evidence type="ECO:0000313" key="13">
    <source>
        <dbReference type="EMBL" id="TKR63030.1"/>
    </source>
</evidence>
<feature type="chain" id="PRO_5020925318" description="glucuronosyltransferase" evidence="12">
    <location>
        <begin position="20"/>
        <end position="523"/>
    </location>
</feature>
<comment type="subcellular location">
    <subcellularLocation>
        <location evidence="1">Membrane</location>
        <topology evidence="1">Single-pass membrane protein</topology>
    </subcellularLocation>
</comment>
<dbReference type="EMBL" id="AZBU02000010">
    <property type="protein sequence ID" value="TKR63030.1"/>
    <property type="molecule type" value="Genomic_DNA"/>
</dbReference>
<keyword evidence="4" id="KW-0328">Glycosyltransferase</keyword>
<dbReference type="GO" id="GO:0016020">
    <property type="term" value="C:membrane"/>
    <property type="evidence" value="ECO:0007669"/>
    <property type="project" value="UniProtKB-SubCell"/>
</dbReference>
<dbReference type="Gene3D" id="3.40.50.2000">
    <property type="entry name" value="Glycogen Phosphorylase B"/>
    <property type="match status" value="1"/>
</dbReference>
<reference evidence="13 14" key="1">
    <citation type="journal article" date="2015" name="Genome Biol.">
        <title>Comparative genomics of Steinernema reveals deeply conserved gene regulatory networks.</title>
        <authorList>
            <person name="Dillman A.R."/>
            <person name="Macchietto M."/>
            <person name="Porter C.F."/>
            <person name="Rogers A."/>
            <person name="Williams B."/>
            <person name="Antoshechkin I."/>
            <person name="Lee M.M."/>
            <person name="Goodwin Z."/>
            <person name="Lu X."/>
            <person name="Lewis E.E."/>
            <person name="Goodrich-Blair H."/>
            <person name="Stock S.P."/>
            <person name="Adams B.J."/>
            <person name="Sternberg P.W."/>
            <person name="Mortazavi A."/>
        </authorList>
    </citation>
    <scope>NUCLEOTIDE SEQUENCE [LARGE SCALE GENOMIC DNA]</scope>
    <source>
        <strain evidence="13 14">ALL</strain>
    </source>
</reference>
<name>A0A4U5M2U2_STECR</name>
<evidence type="ECO:0000256" key="2">
    <source>
        <dbReference type="ARBA" id="ARBA00009995"/>
    </source>
</evidence>
<dbReference type="EC" id="2.4.1.17" evidence="3"/>
<evidence type="ECO:0000256" key="9">
    <source>
        <dbReference type="ARBA" id="ARBA00023136"/>
    </source>
</evidence>
<feature type="signal peptide" evidence="12">
    <location>
        <begin position="1"/>
        <end position="19"/>
    </location>
</feature>
<reference evidence="13 14" key="2">
    <citation type="journal article" date="2019" name="G3 (Bethesda)">
        <title>Hybrid Assembly of the Genome of the Entomopathogenic Nematode Steinernema carpocapsae Identifies the X-Chromosome.</title>
        <authorList>
            <person name="Serra L."/>
            <person name="Macchietto M."/>
            <person name="Macias-Munoz A."/>
            <person name="McGill C.J."/>
            <person name="Rodriguez I.M."/>
            <person name="Rodriguez B."/>
            <person name="Murad R."/>
            <person name="Mortazavi A."/>
        </authorList>
    </citation>
    <scope>NUCLEOTIDE SEQUENCE [LARGE SCALE GENOMIC DNA]</scope>
    <source>
        <strain evidence="13 14">ALL</strain>
    </source>
</reference>
<dbReference type="InterPro" id="IPR002213">
    <property type="entry name" value="UDP_glucos_trans"/>
</dbReference>
<evidence type="ECO:0000256" key="1">
    <source>
        <dbReference type="ARBA" id="ARBA00004167"/>
    </source>
</evidence>
<sequence>MTKLSTLFFFLALLRTTNNIKILIYSPKFGASHVSFMGRLADILVEEGMDVTVVAPQMNPWMEPNGTKLAKTILIDPCQSSIDYHMDTSFLESVWVKEQAIPTEQKAVLDRIIGIHVDQCEYTLSRKELLEFLKNENFDLGISEGLLFDFCAMGIFEEIGLEKHVLIEPSLLWEYVADLFGAPNSPAVVPGVFTAASNHMTYMERALNLLKIQISKCFGRTLAERYEAVVKKVLGRKINVEEKLSQASFVLINGDPLLDFPRPFTERIVSIGGISVPEPKPLDAYWEKVVSERETMVLISFGSVAQSYTMPKEMKKAILETFKRFPEITFIWKYEKDEDEVAKGYPNVVTNKWVPQNDLLNHPNLKLFITHAGMNSILETSRRGVPVITVPLFGDQLRNAEMVKRLGTAQIVDKKMLFDSDQFEAKLKESLENSSYLSKATRLSQMMAKRPRNQRQELVNHVKFAAEFGYLPEYRIPQVSFMQYFMLDILMPLFAILTFTAVSIPYGLYKLLVRPLTKTVKTA</sequence>
<evidence type="ECO:0000256" key="6">
    <source>
        <dbReference type="ARBA" id="ARBA00022692"/>
    </source>
</evidence>
<evidence type="ECO:0000256" key="12">
    <source>
        <dbReference type="SAM" id="SignalP"/>
    </source>
</evidence>
<accession>A0A4U5M2U2</accession>
<evidence type="ECO:0000313" key="14">
    <source>
        <dbReference type="Proteomes" id="UP000298663"/>
    </source>
</evidence>
<evidence type="ECO:0000256" key="11">
    <source>
        <dbReference type="SAM" id="Phobius"/>
    </source>
</evidence>
<dbReference type="GO" id="GO:0015020">
    <property type="term" value="F:glucuronosyltransferase activity"/>
    <property type="evidence" value="ECO:0007669"/>
    <property type="project" value="UniProtKB-EC"/>
</dbReference>
<dbReference type="FunFam" id="3.40.50.2000:FF:000038">
    <property type="entry name" value="UDP-GlucuronosylTransferase"/>
    <property type="match status" value="1"/>
</dbReference>
<dbReference type="OrthoDB" id="5835829at2759"/>
<keyword evidence="14" id="KW-1185">Reference proteome</keyword>
<comment type="similarity">
    <text evidence="2">Belongs to the UDP-glycosyltransferase family.</text>
</comment>
<dbReference type="PANTHER" id="PTHR48043:SF23">
    <property type="entry name" value="UDP-GLUCURONOSYLTRANSFERASE"/>
    <property type="match status" value="1"/>
</dbReference>